<dbReference type="AlphaFoldDB" id="A0A379JKV9"/>
<gene>
    <name evidence="3" type="ORF">NCTC1934_06509</name>
</gene>
<proteinExistence type="predicted"/>
<keyword evidence="4" id="KW-1185">Reference proteome</keyword>
<evidence type="ECO:0000256" key="1">
    <source>
        <dbReference type="SAM" id="Phobius"/>
    </source>
</evidence>
<dbReference type="RefSeq" id="WP_063821485.1">
    <property type="nucleotide sequence ID" value="NZ_UGRY01000006.1"/>
</dbReference>
<feature type="transmembrane region" description="Helical" evidence="1">
    <location>
        <begin position="62"/>
        <end position="84"/>
    </location>
</feature>
<organism evidence="3 4">
    <name type="scientific">Nocardia otitidiscaviarum</name>
    <dbReference type="NCBI Taxonomy" id="1823"/>
    <lineage>
        <taxon>Bacteria</taxon>
        <taxon>Bacillati</taxon>
        <taxon>Actinomycetota</taxon>
        <taxon>Actinomycetes</taxon>
        <taxon>Mycobacteriales</taxon>
        <taxon>Nocardiaceae</taxon>
        <taxon>Nocardia</taxon>
    </lineage>
</organism>
<dbReference type="EMBL" id="UGRY01000006">
    <property type="protein sequence ID" value="SUD49158.1"/>
    <property type="molecule type" value="Genomic_DNA"/>
</dbReference>
<dbReference type="Pfam" id="PF01569">
    <property type="entry name" value="PAP2"/>
    <property type="match status" value="1"/>
</dbReference>
<name>A0A379JKV9_9NOCA</name>
<dbReference type="Gene3D" id="1.20.144.10">
    <property type="entry name" value="Phosphatidic acid phosphatase type 2/haloperoxidase"/>
    <property type="match status" value="1"/>
</dbReference>
<dbReference type="SUPFAM" id="SSF48317">
    <property type="entry name" value="Acid phosphatase/Vanadium-dependent haloperoxidase"/>
    <property type="match status" value="1"/>
</dbReference>
<evidence type="ECO:0000313" key="3">
    <source>
        <dbReference type="EMBL" id="SUD49158.1"/>
    </source>
</evidence>
<protein>
    <submittedName>
        <fullName evidence="3">PAP2 superfamily</fullName>
    </submittedName>
</protein>
<evidence type="ECO:0000259" key="2">
    <source>
        <dbReference type="Pfam" id="PF01569"/>
    </source>
</evidence>
<keyword evidence="1" id="KW-0812">Transmembrane</keyword>
<dbReference type="InterPro" id="IPR000326">
    <property type="entry name" value="PAP2/HPO"/>
</dbReference>
<dbReference type="STRING" id="1406858.GCA_000710895_02665"/>
<evidence type="ECO:0000313" key="4">
    <source>
        <dbReference type="Proteomes" id="UP000255467"/>
    </source>
</evidence>
<feature type="transmembrane region" description="Helical" evidence="1">
    <location>
        <begin position="181"/>
        <end position="199"/>
    </location>
</feature>
<feature type="transmembrane region" description="Helical" evidence="1">
    <location>
        <begin position="153"/>
        <end position="175"/>
    </location>
</feature>
<keyword evidence="1" id="KW-1133">Transmembrane helix</keyword>
<accession>A0A379JKV9</accession>
<feature type="transmembrane region" description="Helical" evidence="1">
    <location>
        <begin position="21"/>
        <end position="42"/>
    </location>
</feature>
<dbReference type="Proteomes" id="UP000255467">
    <property type="component" value="Unassembled WGS sequence"/>
</dbReference>
<feature type="transmembrane region" description="Helical" evidence="1">
    <location>
        <begin position="91"/>
        <end position="112"/>
    </location>
</feature>
<dbReference type="InterPro" id="IPR036938">
    <property type="entry name" value="PAP2/HPO_sf"/>
</dbReference>
<reference evidence="3 4" key="1">
    <citation type="submission" date="2018-06" db="EMBL/GenBank/DDBJ databases">
        <authorList>
            <consortium name="Pathogen Informatics"/>
            <person name="Doyle S."/>
        </authorList>
    </citation>
    <scope>NUCLEOTIDE SEQUENCE [LARGE SCALE GENOMIC DNA]</scope>
    <source>
        <strain evidence="3 4">NCTC1934</strain>
    </source>
</reference>
<feature type="domain" description="Phosphatidic acid phosphatase type 2/haloperoxidase" evidence="2">
    <location>
        <begin position="125"/>
        <end position="197"/>
    </location>
</feature>
<keyword evidence="1" id="KW-0472">Membrane</keyword>
<feature type="transmembrane region" description="Helical" evidence="1">
    <location>
        <begin position="124"/>
        <end position="146"/>
    </location>
</feature>
<sequence length="221" mass="22905">MSAESPSAAPPVVRTAGGAALSLLALSAALLTVVVPLTFPAGKGATGVDSWLAERLPDRADAYEMLAFPGTAWAVLPLLVVAVLWFARRRLWWRAGFVLLAPEFAVVVNTRALKPLWDRPLHDYLAYPSGHTVHLVAAVTAVALAAEHRGFRAVAVGVGAVVLAGVTVGMVGLGHHYVTDVVGGAAAAVALVAVLYIPVRRIALRADPGTPRAPGDPAVQP</sequence>